<evidence type="ECO:0000256" key="1">
    <source>
        <dbReference type="ARBA" id="ARBA00011955"/>
    </source>
</evidence>
<keyword evidence="4 10" id="KW-0808">Transferase</keyword>
<keyword evidence="5 10" id="KW-0479">Metal-binding</keyword>
<comment type="catalytic activity">
    <reaction evidence="9 10">
        <text>L-threonyl-[protein] + FAD = FMN-L-threonyl-[protein] + AMP + H(+)</text>
        <dbReference type="Rhea" id="RHEA:36847"/>
        <dbReference type="Rhea" id="RHEA-COMP:11060"/>
        <dbReference type="Rhea" id="RHEA-COMP:11061"/>
        <dbReference type="ChEBI" id="CHEBI:15378"/>
        <dbReference type="ChEBI" id="CHEBI:30013"/>
        <dbReference type="ChEBI" id="CHEBI:57692"/>
        <dbReference type="ChEBI" id="CHEBI:74257"/>
        <dbReference type="ChEBI" id="CHEBI:456215"/>
        <dbReference type="EC" id="2.7.1.180"/>
    </reaction>
</comment>
<organism evidence="12 13">
    <name type="scientific">Azospirillum thermophilum</name>
    <dbReference type="NCBI Taxonomy" id="2202148"/>
    <lineage>
        <taxon>Bacteria</taxon>
        <taxon>Pseudomonadati</taxon>
        <taxon>Pseudomonadota</taxon>
        <taxon>Alphaproteobacteria</taxon>
        <taxon>Rhodospirillales</taxon>
        <taxon>Azospirillaceae</taxon>
        <taxon>Azospirillum</taxon>
    </lineage>
</organism>
<evidence type="ECO:0000313" key="13">
    <source>
        <dbReference type="Proteomes" id="UP000245629"/>
    </source>
</evidence>
<dbReference type="EC" id="2.7.1.180" evidence="1 10"/>
<dbReference type="Gene3D" id="3.10.520.10">
    <property type="entry name" value="ApbE-like domains"/>
    <property type="match status" value="1"/>
</dbReference>
<dbReference type="PANTHER" id="PTHR30040:SF2">
    <property type="entry name" value="FAD:PROTEIN FMN TRANSFERASE"/>
    <property type="match status" value="1"/>
</dbReference>
<evidence type="ECO:0000256" key="10">
    <source>
        <dbReference type="PIRNR" id="PIRNR006268"/>
    </source>
</evidence>
<dbReference type="EMBL" id="CP029356">
    <property type="protein sequence ID" value="AWK88686.1"/>
    <property type="molecule type" value="Genomic_DNA"/>
</dbReference>
<feature type="binding site" evidence="11">
    <location>
        <position position="193"/>
    </location>
    <ligand>
        <name>Mg(2+)</name>
        <dbReference type="ChEBI" id="CHEBI:18420"/>
    </ligand>
</feature>
<sequence length="343" mass="35653">MSGATAAFPTAPLSRRRFLGIAAAAAGVALMPGLLRAAPLPAGIPVRVWRGTALGADAMLQIAHPDPAEADRLIALSLAEVARLEKVFSLYRPDSALVRLNRDGMLDRPPADLVRLLSEAVAFGRRSGGAFDVTVQPLWQLYAGHFGRPGADPAGPPEAAVQATRRLVDYRAVEVDAGRIAFARRGMAVTLNGIAQGYITDRVTERLIAEGLGQVLVDLGEIRAVGRHPAGRPWTVGLKDPSDETRLTATLEIADRAVATSAGSGTSFDPAGRFAHLLDPASGHSAADWLSVSVLAADATTADALSTALSIVPADRAAAILNGLPGVGARLTRRDGTVLSLPA</sequence>
<accession>A0A2S2CW34</accession>
<dbReference type="KEGG" id="azz:DEW08_21535"/>
<evidence type="ECO:0000256" key="3">
    <source>
        <dbReference type="ARBA" id="ARBA00022630"/>
    </source>
</evidence>
<dbReference type="GO" id="GO:0016740">
    <property type="term" value="F:transferase activity"/>
    <property type="evidence" value="ECO:0007669"/>
    <property type="project" value="UniProtKB-UniRule"/>
</dbReference>
<dbReference type="PANTHER" id="PTHR30040">
    <property type="entry name" value="THIAMINE BIOSYNTHESIS LIPOPROTEIN APBE"/>
    <property type="match status" value="1"/>
</dbReference>
<proteinExistence type="inferred from homology"/>
<dbReference type="InterPro" id="IPR003374">
    <property type="entry name" value="ApbE-like_sf"/>
</dbReference>
<comment type="similarity">
    <text evidence="10">Belongs to the ApbE family.</text>
</comment>
<evidence type="ECO:0000256" key="8">
    <source>
        <dbReference type="ARBA" id="ARBA00031306"/>
    </source>
</evidence>
<keyword evidence="3 10" id="KW-0285">Flavoprotein</keyword>
<evidence type="ECO:0000256" key="4">
    <source>
        <dbReference type="ARBA" id="ARBA00022679"/>
    </source>
</evidence>
<keyword evidence="13" id="KW-1185">Reference proteome</keyword>
<dbReference type="InterPro" id="IPR024932">
    <property type="entry name" value="ApbE"/>
</dbReference>
<keyword evidence="7 10" id="KW-0460">Magnesium</keyword>
<evidence type="ECO:0000256" key="6">
    <source>
        <dbReference type="ARBA" id="ARBA00022827"/>
    </source>
</evidence>
<protein>
    <recommendedName>
        <fullName evidence="2 10">FAD:protein FMN transferase</fullName>
        <ecNumber evidence="1 10">2.7.1.180</ecNumber>
    </recommendedName>
    <alternativeName>
        <fullName evidence="8 10">Flavin transferase</fullName>
    </alternativeName>
</protein>
<dbReference type="OrthoDB" id="9778595at2"/>
<dbReference type="PROSITE" id="PS51318">
    <property type="entry name" value="TAT"/>
    <property type="match status" value="1"/>
</dbReference>
<evidence type="ECO:0000256" key="2">
    <source>
        <dbReference type="ARBA" id="ARBA00016337"/>
    </source>
</evidence>
<geneLocation type="plasmid" evidence="12 13">
    <name>unnamed1</name>
</geneLocation>
<evidence type="ECO:0000256" key="7">
    <source>
        <dbReference type="ARBA" id="ARBA00022842"/>
    </source>
</evidence>
<gene>
    <name evidence="12" type="ORF">DEW08_21535</name>
</gene>
<dbReference type="RefSeq" id="WP_109331237.1">
    <property type="nucleotide sequence ID" value="NZ_CP029356.1"/>
</dbReference>
<evidence type="ECO:0000256" key="9">
    <source>
        <dbReference type="ARBA" id="ARBA00048540"/>
    </source>
</evidence>
<dbReference type="SUPFAM" id="SSF143631">
    <property type="entry name" value="ApbE-like"/>
    <property type="match status" value="1"/>
</dbReference>
<feature type="binding site" evidence="11">
    <location>
        <position position="303"/>
    </location>
    <ligand>
        <name>Mg(2+)</name>
        <dbReference type="ChEBI" id="CHEBI:18420"/>
    </ligand>
</feature>
<evidence type="ECO:0000256" key="5">
    <source>
        <dbReference type="ARBA" id="ARBA00022723"/>
    </source>
</evidence>
<comment type="cofactor">
    <cofactor evidence="11">
        <name>Mg(2+)</name>
        <dbReference type="ChEBI" id="CHEBI:18420"/>
    </cofactor>
    <cofactor evidence="11">
        <name>Mn(2+)</name>
        <dbReference type="ChEBI" id="CHEBI:29035"/>
    </cofactor>
    <text evidence="11">Magnesium. Can also use manganese.</text>
</comment>
<dbReference type="Proteomes" id="UP000245629">
    <property type="component" value="Plasmid unnamed1"/>
</dbReference>
<reference evidence="13" key="1">
    <citation type="submission" date="2018-05" db="EMBL/GenBank/DDBJ databases">
        <title>Azospirillum thermophila sp. nov., a novel isolated from hot spring.</title>
        <authorList>
            <person name="Zhao Z."/>
        </authorList>
    </citation>
    <scope>NUCLEOTIDE SEQUENCE [LARGE SCALE GENOMIC DNA]</scope>
    <source>
        <strain evidence="13">CFH 70021</strain>
        <plasmid evidence="13">unnamed1</plasmid>
    </source>
</reference>
<dbReference type="AlphaFoldDB" id="A0A2S2CW34"/>
<evidence type="ECO:0000256" key="11">
    <source>
        <dbReference type="PIRSR" id="PIRSR006268-2"/>
    </source>
</evidence>
<dbReference type="GO" id="GO:0046872">
    <property type="term" value="F:metal ion binding"/>
    <property type="evidence" value="ECO:0007669"/>
    <property type="project" value="UniProtKB-UniRule"/>
</dbReference>
<name>A0A2S2CW34_9PROT</name>
<feature type="binding site" evidence="11">
    <location>
        <position position="307"/>
    </location>
    <ligand>
        <name>Mg(2+)</name>
        <dbReference type="ChEBI" id="CHEBI:18420"/>
    </ligand>
</feature>
<evidence type="ECO:0000313" key="12">
    <source>
        <dbReference type="EMBL" id="AWK88686.1"/>
    </source>
</evidence>
<dbReference type="PIRSF" id="PIRSF006268">
    <property type="entry name" value="ApbE"/>
    <property type="match status" value="1"/>
</dbReference>
<dbReference type="InterPro" id="IPR006311">
    <property type="entry name" value="TAT_signal"/>
</dbReference>
<keyword evidence="6 10" id="KW-0274">FAD</keyword>
<dbReference type="Pfam" id="PF02424">
    <property type="entry name" value="ApbE"/>
    <property type="match status" value="1"/>
</dbReference>
<keyword evidence="12" id="KW-0614">Plasmid</keyword>